<name>A0A7R9PS93_TIMGE</name>
<organism evidence="3">
    <name type="scientific">Timema genevievae</name>
    <name type="common">Walking stick</name>
    <dbReference type="NCBI Taxonomy" id="629358"/>
    <lineage>
        <taxon>Eukaryota</taxon>
        <taxon>Metazoa</taxon>
        <taxon>Ecdysozoa</taxon>
        <taxon>Arthropoda</taxon>
        <taxon>Hexapoda</taxon>
        <taxon>Insecta</taxon>
        <taxon>Pterygota</taxon>
        <taxon>Neoptera</taxon>
        <taxon>Polyneoptera</taxon>
        <taxon>Phasmatodea</taxon>
        <taxon>Timematodea</taxon>
        <taxon>Timematoidea</taxon>
        <taxon>Timematidae</taxon>
        <taxon>Timema</taxon>
    </lineage>
</organism>
<evidence type="ECO:0000259" key="2">
    <source>
        <dbReference type="Pfam" id="PF16087"/>
    </source>
</evidence>
<evidence type="ECO:0000313" key="3">
    <source>
        <dbReference type="EMBL" id="CAD7610275.1"/>
    </source>
</evidence>
<gene>
    <name evidence="3" type="ORF">TGEB3V08_LOCUS10690</name>
</gene>
<reference evidence="3" key="1">
    <citation type="submission" date="2020-11" db="EMBL/GenBank/DDBJ databases">
        <authorList>
            <person name="Tran Van P."/>
        </authorList>
    </citation>
    <scope>NUCLEOTIDE SEQUENCE</scope>
</reference>
<protein>
    <recommendedName>
        <fullName evidence="2">DUF4817 domain-containing protein</fullName>
    </recommendedName>
</protein>
<dbReference type="InterPro" id="IPR032135">
    <property type="entry name" value="DUF4817"/>
</dbReference>
<proteinExistence type="predicted"/>
<dbReference type="AlphaFoldDB" id="A0A7R9PS93"/>
<sequence>MAKYTTHEKVYLVEKYLKYKHKKCVRKFRLRFPMTPIPSKSSIVKLVKKWRRNGTVQGIGLRPRLRPHVSSKLFLVIKSLLDNEPSISIRDISKVTYLSRQVVKKVKKRIETDSTITHSMTQLKINNGYYKNLGLHNILGNLKRRLGKEYAIDNIVTAESVPHKRHHSRMEGKTPEQVSGTAADTTRRSIHSKQNDVKPLIETKGPHRSSKVCGFLPPFFLLYQPISCKLVVSFGCFWSPEGCSCHSADSGRFHTSTPQRGEDLPTRISGGVLKMAVECSKADISSSLLFSDKHIYTSENIKAEPLPEVFQEETTVIKRERDTMSPETVVIKTELPEPWNETHSRYILGD</sequence>
<dbReference type="EMBL" id="OE846680">
    <property type="protein sequence ID" value="CAD7610275.1"/>
    <property type="molecule type" value="Genomic_DNA"/>
</dbReference>
<dbReference type="Pfam" id="PF16087">
    <property type="entry name" value="DUF4817"/>
    <property type="match status" value="1"/>
</dbReference>
<feature type="region of interest" description="Disordered" evidence="1">
    <location>
        <begin position="161"/>
        <end position="191"/>
    </location>
</feature>
<feature type="domain" description="DUF4817" evidence="2">
    <location>
        <begin position="5"/>
        <end position="57"/>
    </location>
</feature>
<evidence type="ECO:0000256" key="1">
    <source>
        <dbReference type="SAM" id="MobiDB-lite"/>
    </source>
</evidence>
<accession>A0A7R9PS93</accession>